<evidence type="ECO:0000256" key="1">
    <source>
        <dbReference type="SAM" id="MobiDB-lite"/>
    </source>
</evidence>
<dbReference type="InParanoid" id="A0A395JIB5"/>
<dbReference type="AlphaFoldDB" id="A0A395JIB5"/>
<dbReference type="Pfam" id="PF06676">
    <property type="entry name" value="DUF1178"/>
    <property type="match status" value="1"/>
</dbReference>
<gene>
    <name evidence="2" type="ORF">DFR28_10786</name>
</gene>
<dbReference type="PIRSF" id="PIRSF032131">
    <property type="entry name" value="UCP032131"/>
    <property type="match status" value="1"/>
</dbReference>
<comment type="caution">
    <text evidence="2">The sequence shown here is derived from an EMBL/GenBank/DDBJ whole genome shotgun (WGS) entry which is preliminary data.</text>
</comment>
<evidence type="ECO:0000313" key="2">
    <source>
        <dbReference type="EMBL" id="RBP48484.1"/>
    </source>
</evidence>
<keyword evidence="3" id="KW-1185">Reference proteome</keyword>
<sequence length="150" mass="16839">MVIYDLICDSSHTFEGWFKDASDFESQQSSSMILCPFCDSELVTKKLAAPKLSRKSNSVPQQQQVATGDRTAEAFAQLQDMLGRVHTFIEKNFEDVGNRFAEEALSIHRGEREDENIRGTASVEELKQLAEEGVTSMTLPPKPINKKKLN</sequence>
<evidence type="ECO:0000313" key="3">
    <source>
        <dbReference type="Proteomes" id="UP000253083"/>
    </source>
</evidence>
<dbReference type="Proteomes" id="UP000253083">
    <property type="component" value="Unassembled WGS sequence"/>
</dbReference>
<dbReference type="RefSeq" id="WP_113955743.1">
    <property type="nucleotide sequence ID" value="NZ_QNRT01000007.1"/>
</dbReference>
<dbReference type="OrthoDB" id="5295943at2"/>
<protein>
    <submittedName>
        <fullName evidence="2">Uncharacterized protein</fullName>
    </submittedName>
</protein>
<dbReference type="EMBL" id="QNRT01000007">
    <property type="protein sequence ID" value="RBP48484.1"/>
    <property type="molecule type" value="Genomic_DNA"/>
</dbReference>
<name>A0A395JIB5_9GAMM</name>
<proteinExistence type="predicted"/>
<feature type="region of interest" description="Disordered" evidence="1">
    <location>
        <begin position="128"/>
        <end position="150"/>
    </location>
</feature>
<reference evidence="2 3" key="1">
    <citation type="submission" date="2018-06" db="EMBL/GenBank/DDBJ databases">
        <title>Genomic Encyclopedia of Type Strains, Phase IV (KMG-IV): sequencing the most valuable type-strain genomes for metagenomic binning, comparative biology and taxonomic classification.</title>
        <authorList>
            <person name="Goeker M."/>
        </authorList>
    </citation>
    <scope>NUCLEOTIDE SEQUENCE [LARGE SCALE GENOMIC DNA]</scope>
    <source>
        <strain evidence="2 3">DSM 24032</strain>
    </source>
</reference>
<dbReference type="InterPro" id="IPR009562">
    <property type="entry name" value="DUF1178"/>
</dbReference>
<organism evidence="2 3">
    <name type="scientific">Arenicella xantha</name>
    <dbReference type="NCBI Taxonomy" id="644221"/>
    <lineage>
        <taxon>Bacteria</taxon>
        <taxon>Pseudomonadati</taxon>
        <taxon>Pseudomonadota</taxon>
        <taxon>Gammaproteobacteria</taxon>
        <taxon>Arenicellales</taxon>
        <taxon>Arenicellaceae</taxon>
        <taxon>Arenicella</taxon>
    </lineage>
</organism>
<accession>A0A395JIB5</accession>